<dbReference type="EMBL" id="AKJY01000063">
    <property type="protein sequence ID" value="EJL70044.1"/>
    <property type="molecule type" value="Genomic_DNA"/>
</dbReference>
<accession>J3CEK1</accession>
<organism evidence="1 2">
    <name type="scientific">Chryseobacterium populi</name>
    <dbReference type="NCBI Taxonomy" id="1144316"/>
    <lineage>
        <taxon>Bacteria</taxon>
        <taxon>Pseudomonadati</taxon>
        <taxon>Bacteroidota</taxon>
        <taxon>Flavobacteriia</taxon>
        <taxon>Flavobacteriales</taxon>
        <taxon>Weeksellaceae</taxon>
        <taxon>Chryseobacterium group</taxon>
        <taxon>Chryseobacterium</taxon>
    </lineage>
</organism>
<proteinExistence type="predicted"/>
<sequence>MFWAFLFLPRDSEIIQRGSEMVRRGFHTDLEMYFTYRLRLYNRKFDVGDLSKGLIDLKRVLQDHKICIQNPGRHI</sequence>
<reference evidence="1 2" key="1">
    <citation type="journal article" date="2012" name="J. Bacteriol.">
        <title>Twenty-one genome sequences from Pseudomonas species and 19 genome sequences from diverse bacteria isolated from the rhizosphere and endosphere of Populus deltoides.</title>
        <authorList>
            <person name="Brown S.D."/>
            <person name="Utturkar S.M."/>
            <person name="Klingeman D.M."/>
            <person name="Johnson C.M."/>
            <person name="Martin S.L."/>
            <person name="Land M.L."/>
            <person name="Lu T.Y."/>
            <person name="Schadt C.W."/>
            <person name="Doktycz M.J."/>
            <person name="Pelletier D.A."/>
        </authorList>
    </citation>
    <scope>NUCLEOTIDE SEQUENCE [LARGE SCALE GENOMIC DNA]</scope>
    <source>
        <strain evidence="1 2">CF314</strain>
    </source>
</reference>
<protein>
    <submittedName>
        <fullName evidence="1">Uncharacterized protein</fullName>
    </submittedName>
</protein>
<dbReference type="Proteomes" id="UP000007509">
    <property type="component" value="Unassembled WGS sequence"/>
</dbReference>
<comment type="caution">
    <text evidence="1">The sequence shown here is derived from an EMBL/GenBank/DDBJ whole genome shotgun (WGS) entry which is preliminary data.</text>
</comment>
<evidence type="ECO:0000313" key="2">
    <source>
        <dbReference type="Proteomes" id="UP000007509"/>
    </source>
</evidence>
<dbReference type="AlphaFoldDB" id="J3CEK1"/>
<name>J3CEK1_9FLAO</name>
<gene>
    <name evidence="1" type="ORF">PMI13_03059</name>
</gene>
<keyword evidence="2" id="KW-1185">Reference proteome</keyword>
<evidence type="ECO:0000313" key="1">
    <source>
        <dbReference type="EMBL" id="EJL70044.1"/>
    </source>
</evidence>